<dbReference type="InterPro" id="IPR008490">
    <property type="entry name" value="Transposase_InsH_N"/>
</dbReference>
<proteinExistence type="predicted"/>
<name>A0A917D376_9BACL</name>
<dbReference type="Pfam" id="PF05598">
    <property type="entry name" value="DUF772"/>
    <property type="match status" value="1"/>
</dbReference>
<evidence type="ECO:0000259" key="1">
    <source>
        <dbReference type="Pfam" id="PF05598"/>
    </source>
</evidence>
<gene>
    <name evidence="2" type="ORF">GCM10010916_27330</name>
</gene>
<dbReference type="PANTHER" id="PTHR33408">
    <property type="entry name" value="TRANSPOSASE"/>
    <property type="match status" value="1"/>
</dbReference>
<comment type="caution">
    <text evidence="2">The sequence shown here is derived from an EMBL/GenBank/DDBJ whole genome shotgun (WGS) entry which is preliminary data.</text>
</comment>
<evidence type="ECO:0000313" key="3">
    <source>
        <dbReference type="Proteomes" id="UP000644756"/>
    </source>
</evidence>
<reference evidence="2" key="2">
    <citation type="submission" date="2020-09" db="EMBL/GenBank/DDBJ databases">
        <authorList>
            <person name="Sun Q."/>
            <person name="Zhou Y."/>
        </authorList>
    </citation>
    <scope>NUCLEOTIDE SEQUENCE</scope>
    <source>
        <strain evidence="2">CGMCC 1.12987</strain>
    </source>
</reference>
<reference evidence="2" key="1">
    <citation type="journal article" date="2014" name="Int. J. Syst. Evol. Microbiol.">
        <title>Complete genome sequence of Corynebacterium casei LMG S-19264T (=DSM 44701T), isolated from a smear-ripened cheese.</title>
        <authorList>
            <consortium name="US DOE Joint Genome Institute (JGI-PGF)"/>
            <person name="Walter F."/>
            <person name="Albersmeier A."/>
            <person name="Kalinowski J."/>
            <person name="Ruckert C."/>
        </authorList>
    </citation>
    <scope>NUCLEOTIDE SEQUENCE</scope>
    <source>
        <strain evidence="2">CGMCC 1.12987</strain>
    </source>
</reference>
<protein>
    <recommendedName>
        <fullName evidence="1">Transposase InsH N-terminal domain-containing protein</fullName>
    </recommendedName>
</protein>
<sequence>MPIDLQEDIPENHLVWDINDAVNRLPMKIFTPAYPGGGRDRCHPKMLMKVIIYAYKQRICSSRQIAKAVRENIMFMWLAARQCPDSRTINRFFSEHMKSVVKYETYHKQAQIPQRVDLSPKFAEESSH</sequence>
<dbReference type="AlphaFoldDB" id="A0A917D376"/>
<feature type="domain" description="Transposase InsH N-terminal" evidence="1">
    <location>
        <begin position="4"/>
        <end position="94"/>
    </location>
</feature>
<keyword evidence="3" id="KW-1185">Reference proteome</keyword>
<organism evidence="2 3">
    <name type="scientific">Paenibacillus abyssi</name>
    <dbReference type="NCBI Taxonomy" id="1340531"/>
    <lineage>
        <taxon>Bacteria</taxon>
        <taxon>Bacillati</taxon>
        <taxon>Bacillota</taxon>
        <taxon>Bacilli</taxon>
        <taxon>Bacillales</taxon>
        <taxon>Paenibacillaceae</taxon>
        <taxon>Paenibacillus</taxon>
    </lineage>
</organism>
<dbReference type="Proteomes" id="UP000644756">
    <property type="component" value="Unassembled WGS sequence"/>
</dbReference>
<dbReference type="EMBL" id="BMGR01000008">
    <property type="protein sequence ID" value="GGG09053.1"/>
    <property type="molecule type" value="Genomic_DNA"/>
</dbReference>
<dbReference type="RefSeq" id="WP_229725269.1">
    <property type="nucleotide sequence ID" value="NZ_BMGR01000008.1"/>
</dbReference>
<accession>A0A917D376</accession>
<evidence type="ECO:0000313" key="2">
    <source>
        <dbReference type="EMBL" id="GGG09053.1"/>
    </source>
</evidence>